<dbReference type="EMBL" id="ACPB03020978">
    <property type="status" value="NOT_ANNOTATED_CDS"/>
    <property type="molecule type" value="Genomic_DNA"/>
</dbReference>
<dbReference type="HOGENOM" id="CLU_2087800_0_0_1"/>
<feature type="compositionally biased region" description="Polar residues" evidence="1">
    <location>
        <begin position="58"/>
        <end position="67"/>
    </location>
</feature>
<evidence type="ECO:0000256" key="2">
    <source>
        <dbReference type="SAM" id="SignalP"/>
    </source>
</evidence>
<dbReference type="RefSeq" id="XP_073984167.1">
    <property type="nucleotide sequence ID" value="XM_074128066.1"/>
</dbReference>
<evidence type="ECO:0000313" key="4">
    <source>
        <dbReference type="Proteomes" id="UP000015103"/>
    </source>
</evidence>
<dbReference type="GeneID" id="141454152"/>
<dbReference type="VEuPathDB" id="VectorBase:RPRC010033"/>
<evidence type="ECO:0000256" key="1">
    <source>
        <dbReference type="SAM" id="MobiDB-lite"/>
    </source>
</evidence>
<evidence type="ECO:0000313" key="3">
    <source>
        <dbReference type="EnsemblMetazoa" id="RPRC010033-PA"/>
    </source>
</evidence>
<feature type="signal peptide" evidence="2">
    <location>
        <begin position="1"/>
        <end position="19"/>
    </location>
</feature>
<feature type="chain" id="PRO_5043444583" description="Secreted protein panstrongylus lignarius" evidence="2">
    <location>
        <begin position="20"/>
        <end position="117"/>
    </location>
</feature>
<feature type="region of interest" description="Disordered" evidence="1">
    <location>
        <begin position="56"/>
        <end position="117"/>
    </location>
</feature>
<sequence length="117" mass="13658">MIVSCMMLIGISFLVVTEGSPYVSGVISRFEKENMRKGSQHFTDVDGGNERVWHYESNEQLGSTSHQRNTHRRPNEQRFGTNTESHSDFTHQHSSHNSHHRDDSYFLNDDDERPHWV</sequence>
<organism evidence="3 4">
    <name type="scientific">Rhodnius prolixus</name>
    <name type="common">Triatomid bug</name>
    <dbReference type="NCBI Taxonomy" id="13249"/>
    <lineage>
        <taxon>Eukaryota</taxon>
        <taxon>Metazoa</taxon>
        <taxon>Ecdysozoa</taxon>
        <taxon>Arthropoda</taxon>
        <taxon>Hexapoda</taxon>
        <taxon>Insecta</taxon>
        <taxon>Pterygota</taxon>
        <taxon>Neoptera</taxon>
        <taxon>Paraneoptera</taxon>
        <taxon>Hemiptera</taxon>
        <taxon>Heteroptera</taxon>
        <taxon>Panheteroptera</taxon>
        <taxon>Cimicomorpha</taxon>
        <taxon>Reduviidae</taxon>
        <taxon>Triatominae</taxon>
        <taxon>Rhodnius</taxon>
    </lineage>
</organism>
<evidence type="ECO:0008006" key="5">
    <source>
        <dbReference type="Google" id="ProtNLM"/>
    </source>
</evidence>
<accession>T1I163</accession>
<keyword evidence="4" id="KW-1185">Reference proteome</keyword>
<dbReference type="Proteomes" id="UP000015103">
    <property type="component" value="Unassembled WGS sequence"/>
</dbReference>
<protein>
    <recommendedName>
        <fullName evidence="5">Secreted protein panstrongylus lignarius</fullName>
    </recommendedName>
</protein>
<reference evidence="3" key="1">
    <citation type="submission" date="2015-05" db="UniProtKB">
        <authorList>
            <consortium name="EnsemblMetazoa"/>
        </authorList>
    </citation>
    <scope>IDENTIFICATION</scope>
</reference>
<dbReference type="InParanoid" id="T1I163"/>
<keyword evidence="2" id="KW-0732">Signal</keyword>
<proteinExistence type="predicted"/>
<name>T1I163_RHOPR</name>
<dbReference type="EnsemblMetazoa" id="RPRC010033-RA">
    <property type="protein sequence ID" value="RPRC010033-PA"/>
    <property type="gene ID" value="RPRC010033"/>
</dbReference>
<dbReference type="AlphaFoldDB" id="T1I163"/>